<dbReference type="GO" id="GO:0009055">
    <property type="term" value="F:electron transfer activity"/>
    <property type="evidence" value="ECO:0007669"/>
    <property type="project" value="UniProtKB-UniRule"/>
</dbReference>
<dbReference type="Proteomes" id="UP000824025">
    <property type="component" value="Unassembled WGS sequence"/>
</dbReference>
<evidence type="ECO:0000256" key="5">
    <source>
        <dbReference type="ARBA" id="ARBA00022485"/>
    </source>
</evidence>
<organism evidence="12 13">
    <name type="scientific">Candidatus Borkfalkia avicola</name>
    <dbReference type="NCBI Taxonomy" id="2838503"/>
    <lineage>
        <taxon>Bacteria</taxon>
        <taxon>Bacillati</taxon>
        <taxon>Bacillota</taxon>
        <taxon>Clostridia</taxon>
        <taxon>Christensenellales</taxon>
        <taxon>Christensenellaceae</taxon>
        <taxon>Candidatus Borkfalkia</taxon>
    </lineage>
</organism>
<evidence type="ECO:0000256" key="4">
    <source>
        <dbReference type="ARBA" id="ARBA00022448"/>
    </source>
</evidence>
<evidence type="ECO:0000256" key="10">
    <source>
        <dbReference type="RuleBase" id="RU365098"/>
    </source>
</evidence>
<dbReference type="InterPro" id="IPR050157">
    <property type="entry name" value="PSI_iron-sulfur_center"/>
</dbReference>
<reference evidence="12" key="1">
    <citation type="journal article" date="2021" name="PeerJ">
        <title>Extensive microbial diversity within the chicken gut microbiome revealed by metagenomics and culture.</title>
        <authorList>
            <person name="Gilroy R."/>
            <person name="Ravi A."/>
            <person name="Getino M."/>
            <person name="Pursley I."/>
            <person name="Horton D.L."/>
            <person name="Alikhan N.F."/>
            <person name="Baker D."/>
            <person name="Gharbi K."/>
            <person name="Hall N."/>
            <person name="Watson M."/>
            <person name="Adriaenssens E.M."/>
            <person name="Foster-Nyarko E."/>
            <person name="Jarju S."/>
            <person name="Secka A."/>
            <person name="Antonio M."/>
            <person name="Oren A."/>
            <person name="Chaudhuri R.R."/>
            <person name="La Ragione R."/>
            <person name="Hildebrand F."/>
            <person name="Pallen M.J."/>
        </authorList>
    </citation>
    <scope>NUCLEOTIDE SEQUENCE</scope>
    <source>
        <strain evidence="12">CHK192-19661</strain>
    </source>
</reference>
<dbReference type="PRINTS" id="PR00354">
    <property type="entry name" value="7FE8SFRDOXIN"/>
</dbReference>
<evidence type="ECO:0000256" key="9">
    <source>
        <dbReference type="ARBA" id="ARBA00023014"/>
    </source>
</evidence>
<dbReference type="PROSITE" id="PS51379">
    <property type="entry name" value="4FE4S_FER_2"/>
    <property type="match status" value="2"/>
</dbReference>
<dbReference type="InterPro" id="IPR000813">
    <property type="entry name" value="7Fe_ferredoxin"/>
</dbReference>
<dbReference type="PANTHER" id="PTHR24960:SF79">
    <property type="entry name" value="PHOTOSYSTEM I IRON-SULFUR CENTER"/>
    <property type="match status" value="1"/>
</dbReference>
<keyword evidence="6 10" id="KW-0479">Metal-binding</keyword>
<keyword evidence="7 10" id="KW-0249">Electron transport</keyword>
<evidence type="ECO:0000256" key="2">
    <source>
        <dbReference type="ARBA" id="ARBA00003532"/>
    </source>
</evidence>
<reference evidence="12" key="2">
    <citation type="submission" date="2021-04" db="EMBL/GenBank/DDBJ databases">
        <authorList>
            <person name="Gilroy R."/>
        </authorList>
    </citation>
    <scope>NUCLEOTIDE SEQUENCE</scope>
    <source>
        <strain evidence="12">CHK192-19661</strain>
    </source>
</reference>
<evidence type="ECO:0000256" key="6">
    <source>
        <dbReference type="ARBA" id="ARBA00022723"/>
    </source>
</evidence>
<name>A0A9D2IIJ0_9FIRM</name>
<protein>
    <recommendedName>
        <fullName evidence="3 10">Ferredoxin</fullName>
    </recommendedName>
</protein>
<keyword evidence="5 10" id="KW-0004">4Fe-4S</keyword>
<dbReference type="InterPro" id="IPR017900">
    <property type="entry name" value="4Fe4S_Fe_S_CS"/>
</dbReference>
<dbReference type="PANTHER" id="PTHR24960">
    <property type="entry name" value="PHOTOSYSTEM I IRON-SULFUR CENTER-RELATED"/>
    <property type="match status" value="1"/>
</dbReference>
<gene>
    <name evidence="12" type="ORF">H9726_07560</name>
</gene>
<evidence type="ECO:0000313" key="12">
    <source>
        <dbReference type="EMBL" id="HIZ10330.1"/>
    </source>
</evidence>
<evidence type="ECO:0000256" key="7">
    <source>
        <dbReference type="ARBA" id="ARBA00022982"/>
    </source>
</evidence>
<comment type="cofactor">
    <cofactor evidence="1 10">
        <name>[4Fe-4S] cluster</name>
        <dbReference type="ChEBI" id="CHEBI:49883"/>
    </cofactor>
</comment>
<comment type="caution">
    <text evidence="12">The sequence shown here is derived from an EMBL/GenBank/DDBJ whole genome shotgun (WGS) entry which is preliminary data.</text>
</comment>
<evidence type="ECO:0000313" key="13">
    <source>
        <dbReference type="Proteomes" id="UP000824025"/>
    </source>
</evidence>
<dbReference type="SUPFAM" id="SSF54862">
    <property type="entry name" value="4Fe-4S ferredoxins"/>
    <property type="match status" value="1"/>
</dbReference>
<comment type="function">
    <text evidence="2 10">Ferredoxins are iron-sulfur proteins that transfer electrons in a wide variety of metabolic reactions.</text>
</comment>
<evidence type="ECO:0000256" key="3">
    <source>
        <dbReference type="ARBA" id="ARBA00013529"/>
    </source>
</evidence>
<evidence type="ECO:0000259" key="11">
    <source>
        <dbReference type="PROSITE" id="PS51379"/>
    </source>
</evidence>
<dbReference type="InterPro" id="IPR017896">
    <property type="entry name" value="4Fe4S_Fe-S-bd"/>
</dbReference>
<dbReference type="GO" id="GO:0046872">
    <property type="term" value="F:metal ion binding"/>
    <property type="evidence" value="ECO:0007669"/>
    <property type="project" value="UniProtKB-UniRule"/>
</dbReference>
<evidence type="ECO:0000256" key="8">
    <source>
        <dbReference type="ARBA" id="ARBA00023004"/>
    </source>
</evidence>
<sequence>MAHKISDECISCGACADTCPVNAISQGDTQYQIDPDVCIDCGACEEGCPVGAIKPEA</sequence>
<dbReference type="GO" id="GO:0005737">
    <property type="term" value="C:cytoplasm"/>
    <property type="evidence" value="ECO:0007669"/>
    <property type="project" value="TreeGrafter"/>
</dbReference>
<dbReference type="PROSITE" id="PS00198">
    <property type="entry name" value="4FE4S_FER_1"/>
    <property type="match status" value="1"/>
</dbReference>
<dbReference type="GO" id="GO:0051539">
    <property type="term" value="F:4 iron, 4 sulfur cluster binding"/>
    <property type="evidence" value="ECO:0007669"/>
    <property type="project" value="UniProtKB-UniRule"/>
</dbReference>
<evidence type="ECO:0000256" key="1">
    <source>
        <dbReference type="ARBA" id="ARBA00001966"/>
    </source>
</evidence>
<dbReference type="Pfam" id="PF12838">
    <property type="entry name" value="Fer4_7"/>
    <property type="match status" value="1"/>
</dbReference>
<dbReference type="Gene3D" id="3.30.70.20">
    <property type="match status" value="1"/>
</dbReference>
<dbReference type="AlphaFoldDB" id="A0A9D2IIJ0"/>
<dbReference type="EMBL" id="DXCF01000037">
    <property type="protein sequence ID" value="HIZ10330.1"/>
    <property type="molecule type" value="Genomic_DNA"/>
</dbReference>
<feature type="domain" description="4Fe-4S ferredoxin-type" evidence="11">
    <location>
        <begin position="29"/>
        <end position="57"/>
    </location>
</feature>
<keyword evidence="8 10" id="KW-0408">Iron</keyword>
<keyword evidence="9 10" id="KW-0411">Iron-sulfur</keyword>
<keyword evidence="4 10" id="KW-0813">Transport</keyword>
<feature type="domain" description="4Fe-4S ferredoxin-type" evidence="11">
    <location>
        <begin position="1"/>
        <end position="28"/>
    </location>
</feature>
<proteinExistence type="predicted"/>
<accession>A0A9D2IIJ0</accession>